<comment type="caution">
    <text evidence="1">The sequence shown here is derived from an EMBL/GenBank/DDBJ whole genome shotgun (WGS) entry which is preliminary data.</text>
</comment>
<sequence length="485" mass="54471">MPKLLHTSKIKRRTEGMESILYEAALEGSVTTLLELLQQDRLILDKFSMSSIPENPLHVAALLGHLDFVKEILHQKPELARDLDSHRSSALHKASHKGYVDIVHALLQVNPKMRFACDADGRNPLHLAAMKGHIDVLEELVQAGPLEASATTIGGETILHLCLKHNQLEALKFLWEKMDDPELLNAKNDYGMAILHLAVADKQMEAIKLLTTITTLEVNALSANGFTALDILSQSRRDIKDWEIGELLRRAGAISAKDIQLSANEIGITEKNSLASHDKSQKQQGKGSENVHRNEDDWLEKKRNTLMVVASLIATMGFQAGVNPPPWQDTSSRDNGYRTVSEPPMATFPYRGYTYPYTDITRFPFFLYNTTGFLAALSIILLLISGLPLKRRFFMWILMVIMWVAITAMALTYQASINLFIDPEGSVLYISVIVIFVWIGVASVLFLGHSTRLTVKMIKYFRKLIRRLRQNQDQDGHEPPIASIV</sequence>
<accession>A0ACC1Y1A7</accession>
<evidence type="ECO:0000313" key="2">
    <source>
        <dbReference type="Proteomes" id="UP001164539"/>
    </source>
</evidence>
<name>A0ACC1Y1A7_MELAZ</name>
<dbReference type="Proteomes" id="UP001164539">
    <property type="component" value="Chromosome 6"/>
</dbReference>
<protein>
    <submittedName>
        <fullName evidence="1">Ankyrin repeat family protein</fullName>
    </submittedName>
</protein>
<organism evidence="1 2">
    <name type="scientific">Melia azedarach</name>
    <name type="common">Chinaberry tree</name>
    <dbReference type="NCBI Taxonomy" id="155640"/>
    <lineage>
        <taxon>Eukaryota</taxon>
        <taxon>Viridiplantae</taxon>
        <taxon>Streptophyta</taxon>
        <taxon>Embryophyta</taxon>
        <taxon>Tracheophyta</taxon>
        <taxon>Spermatophyta</taxon>
        <taxon>Magnoliopsida</taxon>
        <taxon>eudicotyledons</taxon>
        <taxon>Gunneridae</taxon>
        <taxon>Pentapetalae</taxon>
        <taxon>rosids</taxon>
        <taxon>malvids</taxon>
        <taxon>Sapindales</taxon>
        <taxon>Meliaceae</taxon>
        <taxon>Melia</taxon>
    </lineage>
</organism>
<gene>
    <name evidence="1" type="ORF">OWV82_012371</name>
</gene>
<proteinExistence type="predicted"/>
<dbReference type="EMBL" id="CM051399">
    <property type="protein sequence ID" value="KAJ4717505.1"/>
    <property type="molecule type" value="Genomic_DNA"/>
</dbReference>
<reference evidence="1 2" key="1">
    <citation type="journal article" date="2023" name="Science">
        <title>Complex scaffold remodeling in plant triterpene biosynthesis.</title>
        <authorList>
            <person name="De La Pena R."/>
            <person name="Hodgson H."/>
            <person name="Liu J.C."/>
            <person name="Stephenson M.J."/>
            <person name="Martin A.C."/>
            <person name="Owen C."/>
            <person name="Harkess A."/>
            <person name="Leebens-Mack J."/>
            <person name="Jimenez L.E."/>
            <person name="Osbourn A."/>
            <person name="Sattely E.S."/>
        </authorList>
    </citation>
    <scope>NUCLEOTIDE SEQUENCE [LARGE SCALE GENOMIC DNA]</scope>
    <source>
        <strain evidence="2">cv. JPN11</strain>
        <tissue evidence="1">Leaf</tissue>
    </source>
</reference>
<keyword evidence="2" id="KW-1185">Reference proteome</keyword>
<evidence type="ECO:0000313" key="1">
    <source>
        <dbReference type="EMBL" id="KAJ4717505.1"/>
    </source>
</evidence>